<dbReference type="InterPro" id="IPR000742">
    <property type="entry name" value="EGF"/>
</dbReference>
<dbReference type="FunFam" id="2.10.25.10:FF:000138">
    <property type="entry name" value="Laminin subunit beta 1"/>
    <property type="match status" value="1"/>
</dbReference>
<keyword evidence="6" id="KW-0732">Signal</keyword>
<feature type="coiled-coil region" evidence="16">
    <location>
        <begin position="1537"/>
        <end position="1601"/>
    </location>
</feature>
<feature type="coiled-coil region" evidence="16">
    <location>
        <begin position="1208"/>
        <end position="1331"/>
    </location>
</feature>
<dbReference type="WBParaSite" id="jg3880">
    <property type="protein sequence ID" value="jg3880"/>
    <property type="gene ID" value="jg3880"/>
</dbReference>
<keyword evidence="12" id="KW-0325">Glycoprotein</keyword>
<feature type="domain" description="Laminin EGF-like" evidence="17">
    <location>
        <begin position="437"/>
        <end position="496"/>
    </location>
</feature>
<evidence type="ECO:0000256" key="15">
    <source>
        <dbReference type="PROSITE-ProRule" id="PRU00460"/>
    </source>
</evidence>
<feature type="domain" description="Laminin EGF-like" evidence="17">
    <location>
        <begin position="842"/>
        <end position="888"/>
    </location>
</feature>
<feature type="domain" description="Laminin EGF-like" evidence="17">
    <location>
        <begin position="1050"/>
        <end position="1100"/>
    </location>
</feature>
<dbReference type="GO" id="GO:0009887">
    <property type="term" value="P:animal organ morphogenesis"/>
    <property type="evidence" value="ECO:0007669"/>
    <property type="project" value="TreeGrafter"/>
</dbReference>
<dbReference type="FunFam" id="2.10.25.10:FF:000224">
    <property type="entry name" value="Usherin"/>
    <property type="match status" value="1"/>
</dbReference>
<evidence type="ECO:0000259" key="17">
    <source>
        <dbReference type="PROSITE" id="PS50027"/>
    </source>
</evidence>
<dbReference type="InterPro" id="IPR013015">
    <property type="entry name" value="Laminin_IV_B"/>
</dbReference>
<keyword evidence="5" id="KW-0272">Extracellular matrix</keyword>
<organism evidence="20 21">
    <name type="scientific">Ditylenchus dipsaci</name>
    <dbReference type="NCBI Taxonomy" id="166011"/>
    <lineage>
        <taxon>Eukaryota</taxon>
        <taxon>Metazoa</taxon>
        <taxon>Ecdysozoa</taxon>
        <taxon>Nematoda</taxon>
        <taxon>Chromadorea</taxon>
        <taxon>Rhabditida</taxon>
        <taxon>Tylenchina</taxon>
        <taxon>Tylenchomorpha</taxon>
        <taxon>Sphaerularioidea</taxon>
        <taxon>Anguinidae</taxon>
        <taxon>Anguininae</taxon>
        <taxon>Ditylenchus</taxon>
    </lineage>
</organism>
<dbReference type="Proteomes" id="UP000887574">
    <property type="component" value="Unplaced"/>
</dbReference>
<evidence type="ECO:0000259" key="18">
    <source>
        <dbReference type="PROSITE" id="PS51116"/>
    </source>
</evidence>
<feature type="disulfide bond" evidence="15">
    <location>
        <begin position="1073"/>
        <end position="1082"/>
    </location>
</feature>
<dbReference type="FunFam" id="2.10.25.10:FF:000135">
    <property type="entry name" value="Laminin subunit beta 4"/>
    <property type="match status" value="1"/>
</dbReference>
<comment type="function">
    <text evidence="1">Binding to cells via a high affinity receptor, laminin is thought to mediate the attachment, migration and organization of cells into tissues during embryonic development by interacting with other extracellular matrix components.</text>
</comment>
<dbReference type="PRINTS" id="PR00011">
    <property type="entry name" value="EGFLAMININ"/>
</dbReference>
<feature type="disulfide bond" evidence="15">
    <location>
        <begin position="844"/>
        <end position="861"/>
    </location>
</feature>
<protein>
    <submittedName>
        <fullName evidence="21">Laminin subunit beta-1</fullName>
    </submittedName>
</protein>
<dbReference type="InterPro" id="IPR002049">
    <property type="entry name" value="LE_dom"/>
</dbReference>
<feature type="domain" description="Laminin EGF-like" evidence="17">
    <location>
        <begin position="1157"/>
        <end position="1203"/>
    </location>
</feature>
<keyword evidence="20" id="KW-1185">Reference proteome</keyword>
<evidence type="ECO:0000256" key="6">
    <source>
        <dbReference type="ARBA" id="ARBA00022729"/>
    </source>
</evidence>
<evidence type="ECO:0000256" key="8">
    <source>
        <dbReference type="ARBA" id="ARBA00022869"/>
    </source>
</evidence>
<feature type="coiled-coil region" evidence="16">
    <location>
        <begin position="1641"/>
        <end position="1706"/>
    </location>
</feature>
<dbReference type="PROSITE" id="PS00022">
    <property type="entry name" value="EGF_1"/>
    <property type="match status" value="1"/>
</dbReference>
<dbReference type="FunFam" id="2.10.25.10:FF:000065">
    <property type="entry name" value="Laminin subunit beta 1"/>
    <property type="match status" value="1"/>
</dbReference>
<dbReference type="FunFam" id="2.10.25.10:FF:000333">
    <property type="entry name" value="netrin-4 isoform X2"/>
    <property type="match status" value="1"/>
</dbReference>
<feature type="domain" description="Laminin EGF-like" evidence="17">
    <location>
        <begin position="889"/>
        <end position="938"/>
    </location>
</feature>
<dbReference type="FunFam" id="2.170.300.10:FF:000001">
    <property type="entry name" value="Laminin subunit beta-1"/>
    <property type="match status" value="1"/>
</dbReference>
<dbReference type="FunFam" id="2.10.25.10:FF:000074">
    <property type="entry name" value="Laminin subunit alpha"/>
    <property type="match status" value="1"/>
</dbReference>
<dbReference type="InterPro" id="IPR050440">
    <property type="entry name" value="Laminin/Netrin_ECM"/>
</dbReference>
<dbReference type="FunFam" id="2.10.25.10:FF:000130">
    <property type="entry name" value="Laminin subunit beta 1"/>
    <property type="match status" value="1"/>
</dbReference>
<comment type="subcellular location">
    <subcellularLocation>
        <location evidence="3">Cell projection</location>
    </subcellularLocation>
    <subcellularLocation>
        <location evidence="2">Secreted</location>
        <location evidence="2">Extracellular space</location>
        <location evidence="2">Extracellular matrix</location>
        <location evidence="2">Basement membrane</location>
    </subcellularLocation>
</comment>
<keyword evidence="14 15" id="KW-0424">Laminin EGF-like domain</keyword>
<keyword evidence="10 16" id="KW-0175">Coiled coil</keyword>
<dbReference type="Pfam" id="PF24973">
    <property type="entry name" value="EGF_LMN_ATRN"/>
    <property type="match status" value="2"/>
</dbReference>
<dbReference type="GO" id="GO:0048468">
    <property type="term" value="P:cell development"/>
    <property type="evidence" value="ECO:0007669"/>
    <property type="project" value="UniProtKB-ARBA"/>
</dbReference>
<name>A0A915ECM5_9BILA</name>
<dbReference type="GO" id="GO:0005608">
    <property type="term" value="C:laminin-3 complex"/>
    <property type="evidence" value="ECO:0007669"/>
    <property type="project" value="UniProtKB-ARBA"/>
</dbReference>
<keyword evidence="4" id="KW-0964">Secreted</keyword>
<feature type="disulfide bond" evidence="15">
    <location>
        <begin position="1178"/>
        <end position="1187"/>
    </location>
</feature>
<keyword evidence="7" id="KW-0677">Repeat</keyword>
<evidence type="ECO:0000256" key="13">
    <source>
        <dbReference type="ARBA" id="ARBA00023273"/>
    </source>
</evidence>
<accession>A0A915ECM5</accession>
<feature type="disulfide bond" evidence="15">
    <location>
        <begin position="842"/>
        <end position="854"/>
    </location>
</feature>
<evidence type="ECO:0000313" key="20">
    <source>
        <dbReference type="Proteomes" id="UP000887574"/>
    </source>
</evidence>
<evidence type="ECO:0000256" key="3">
    <source>
        <dbReference type="ARBA" id="ARBA00004316"/>
    </source>
</evidence>
<evidence type="ECO:0000256" key="2">
    <source>
        <dbReference type="ARBA" id="ARBA00004302"/>
    </source>
</evidence>
<feature type="domain" description="Laminin EGF-like" evidence="17">
    <location>
        <begin position="998"/>
        <end position="1049"/>
    </location>
</feature>
<dbReference type="GO" id="GO:0042995">
    <property type="term" value="C:cell projection"/>
    <property type="evidence" value="ECO:0007669"/>
    <property type="project" value="UniProtKB-SubCell"/>
</dbReference>
<dbReference type="SUPFAM" id="SSF57196">
    <property type="entry name" value="EGF/Laminin"/>
    <property type="match status" value="9"/>
</dbReference>
<dbReference type="PANTHER" id="PTHR10574">
    <property type="entry name" value="NETRIN/LAMININ-RELATED"/>
    <property type="match status" value="1"/>
</dbReference>
<evidence type="ECO:0000256" key="11">
    <source>
        <dbReference type="ARBA" id="ARBA00023157"/>
    </source>
</evidence>
<dbReference type="SMART" id="SM00136">
    <property type="entry name" value="LamNT"/>
    <property type="match status" value="1"/>
</dbReference>
<evidence type="ECO:0000256" key="1">
    <source>
        <dbReference type="ARBA" id="ARBA00002418"/>
    </source>
</evidence>
<dbReference type="CDD" id="cd00055">
    <property type="entry name" value="EGF_Lam"/>
    <property type="match status" value="11"/>
</dbReference>
<dbReference type="GO" id="GO:0009888">
    <property type="term" value="P:tissue development"/>
    <property type="evidence" value="ECO:0007669"/>
    <property type="project" value="TreeGrafter"/>
</dbReference>
<feature type="disulfide bond" evidence="15">
    <location>
        <begin position="908"/>
        <end position="917"/>
    </location>
</feature>
<dbReference type="InterPro" id="IPR008211">
    <property type="entry name" value="Laminin_N"/>
</dbReference>
<evidence type="ECO:0000256" key="4">
    <source>
        <dbReference type="ARBA" id="ARBA00022525"/>
    </source>
</evidence>
<dbReference type="PROSITE" id="PS51116">
    <property type="entry name" value="LAMININ_IVB"/>
    <property type="match status" value="1"/>
</dbReference>
<evidence type="ECO:0000259" key="19">
    <source>
        <dbReference type="PROSITE" id="PS51117"/>
    </source>
</evidence>
<keyword evidence="9" id="KW-0130">Cell adhesion</keyword>
<dbReference type="Pfam" id="PF21199">
    <property type="entry name" value="LAMININ_IV_B"/>
    <property type="match status" value="1"/>
</dbReference>
<dbReference type="SMART" id="SM00180">
    <property type="entry name" value="EGF_Lam"/>
    <property type="match status" value="12"/>
</dbReference>
<feature type="domain" description="Laminin N-terminal" evidence="19">
    <location>
        <begin position="66"/>
        <end position="306"/>
    </location>
</feature>
<dbReference type="Pfam" id="PF00053">
    <property type="entry name" value="EGF_laminin"/>
    <property type="match status" value="10"/>
</dbReference>
<evidence type="ECO:0000256" key="5">
    <source>
        <dbReference type="ARBA" id="ARBA00022530"/>
    </source>
</evidence>
<dbReference type="PANTHER" id="PTHR10574:SF375">
    <property type="entry name" value="LAMININ SUBUNIT BETA-1"/>
    <property type="match status" value="1"/>
</dbReference>
<proteinExistence type="predicted"/>
<reference evidence="21" key="1">
    <citation type="submission" date="2022-11" db="UniProtKB">
        <authorList>
            <consortium name="WormBaseParasite"/>
        </authorList>
    </citation>
    <scope>IDENTIFICATION</scope>
</reference>
<dbReference type="PROSITE" id="PS50027">
    <property type="entry name" value="EGF_LAM_2"/>
    <property type="match status" value="8"/>
</dbReference>
<evidence type="ECO:0000256" key="7">
    <source>
        <dbReference type="ARBA" id="ARBA00022737"/>
    </source>
</evidence>
<dbReference type="Gene3D" id="2.170.300.10">
    <property type="entry name" value="Tie2 ligand-binding domain superfamily"/>
    <property type="match status" value="1"/>
</dbReference>
<evidence type="ECO:0000256" key="14">
    <source>
        <dbReference type="ARBA" id="ARBA00023292"/>
    </source>
</evidence>
<evidence type="ECO:0000256" key="12">
    <source>
        <dbReference type="ARBA" id="ARBA00023180"/>
    </source>
</evidence>
<evidence type="ECO:0000256" key="9">
    <source>
        <dbReference type="ARBA" id="ARBA00022889"/>
    </source>
</evidence>
<keyword evidence="13" id="KW-0966">Cell projection</keyword>
<feature type="disulfide bond" evidence="15">
    <location>
        <begin position="794"/>
        <end position="806"/>
    </location>
</feature>
<dbReference type="InterPro" id="IPR056863">
    <property type="entry name" value="LMN_ATRN_NET-like_EGF"/>
</dbReference>
<keyword evidence="11 15" id="KW-1015">Disulfide bond</keyword>
<dbReference type="Gene3D" id="2.60.120.260">
    <property type="entry name" value="Galactose-binding domain-like"/>
    <property type="match status" value="1"/>
</dbReference>
<comment type="caution">
    <text evidence="15">Lacks conserved residue(s) required for the propagation of feature annotation.</text>
</comment>
<feature type="disulfide bond" evidence="15">
    <location>
        <begin position="404"/>
        <end position="413"/>
    </location>
</feature>
<dbReference type="GO" id="GO:0007155">
    <property type="term" value="P:cell adhesion"/>
    <property type="evidence" value="ECO:0007669"/>
    <property type="project" value="UniProtKB-KW"/>
</dbReference>
<evidence type="ECO:0000256" key="10">
    <source>
        <dbReference type="ARBA" id="ARBA00023054"/>
    </source>
</evidence>
<dbReference type="FunFam" id="2.60.120.260:FF:000010">
    <property type="entry name" value="Laminin subunit beta 1"/>
    <property type="match status" value="1"/>
</dbReference>
<feature type="disulfide bond" evidence="15">
    <location>
        <begin position="796"/>
        <end position="813"/>
    </location>
</feature>
<dbReference type="FunFam" id="2.10.25.10:FF:000011">
    <property type="entry name" value="Cadherin EGF LAG seven-pass G-type receptor"/>
    <property type="match status" value="1"/>
</dbReference>
<sequence>MWDTSQDDGASRRRKTSLNMAPCSQICSKILWSFAVMLCVLCVLQSNSMRASAAHALAAEEEDLCTDRSCYPATGNLLIGRKSKLSATSTCGLRRNERYCIVSHLEDDTKCFNCDSRLPWSPDLARQHSHRIENVVSENYEDRTRNWWQSENGFQNVSIRFDLEAEFHFTHLIMTFRSFRPAAMFIERSADFGKTWSIYRYFAYDCTTSFPGVPEGPPKNHSDVICTRKYSDVAPSTGGELVYKVISPHIPTEDPYAPDISRLLKITNLRINFTKLHTLGDDLLDYRPEIDEKYYYAIYELVVRGSCSCYGHAQRCIPMDGEQLSGNDLRDMVHGKCECTHNTIGMNCNECQPFYNDIPWKAAIGTQPNECRRCECNSHASRCHFDQAVYNASGFVSGGVCDDCMHNTQGKNCEQCKTYFYKDPQRPIYDPYVCRPCECNKDGSLYEGICEGEEDPNRGLVAGKCYCKVNVDGANCDRCKNGYWDLREDDPDGCKTCTCNLLAQSIMKDATNRTAPVNASGCLTTMDCQMNQMVANLVIVPLVDPMIHTVSDIVTGQCKCKENFSGRKCNTTESSFYCANIDYHTFEAEHANSYNGEVVPRETQGQYPTWTGEGFVQVGENSNLTFVVEDLLKSTHYNLVIRYELRDNSAGWEDIKISIVRPGDPSSDGPCANIAPSDDFLIARLYPNYRYSEVFPSVCLEAGVRYEIRVYFGERRGGYPDNRAQALIDSIVIVPPTDTLEIFSGSPDAEYKKQIYDRYQCRAQTLQLAQQLSEECTHFVCRVAGLIYGRGMECECDQTGSVSGICKANGGQCECKPNVVGRKCDKCAVGTYGFGPKGCSACDCDSVGSLNNACDKHSGQCVCRERGITGRQCNQCQPGFWGFPDCKTCQCNGHASICDQKTGACIDCRNLTDGVHCEQCVPGYYGDPRLAYNLPCKPCPCPGGPGSGFQHADTCYLRPGGSDVVCSCRAGYTGERCDQCQINYWGNPREIGGSCESCDCNNNIDRNAAESCDPKTGDCLKCLYNTEGPQCEDCQEGFFGDAKIRTCTRCVCNHLGTNTSAGVCDKVSGQCPCFPNVNGLQCDECAPLHFNLASGKGCSACACDPNGVIMGHDSEPYLECNNIDGHCHCKQGRGGRTCSECQDYYWGDPVNGECLRCECDPTGSADLQCHRQNGTCVCRPGSGGPLCNQCARGYTGNWPHCQACGECFDNWDRILQDLKQELDQLISRANNIEDTGISSEYDASFEAMEKQIGEVKNQLESVNITKEDVDNLKKQMDVLQGQIDAAKDQLTEKNQRVTKVSTNIHLAAEGVKALNETARSLTQLADQLSQNATQIRRSDVKGAYEIVQEAVKKSADYQRVSSMEVAKISASESDRSKAEQLLNEHQEDFNIHYEENQEKLKDIGVTISKMSEAIPLLNKEVCGAESDTCDAMCGGPGSKCSHCGGSSCPGSVTKAKQANDFANEANEKVQAKQKEAEELLQRIRESNPDIEATKKMLKRPTESPKKQIELTKAFLESEHARPEDIQAKVEQIMNVSIPFTQDQIKELSENIRQKECREGSGRGQSTLEQINDNIEKTKGSLTATEEEVAALETRASEAADKIRAMHNTTDNLKAEYIKITSNSKSATNSANSATELVKLVEQKHTNLKETYEKVLKVLEERESGNEERKNRAEELRRRTTELLAKIKRSREEKNSLIERADSLDVELGGFRSSVESLSSQIDQVSAEIDRRVEYHGTCDA</sequence>
<feature type="disulfide bond" evidence="15">
    <location>
        <begin position="1159"/>
        <end position="1176"/>
    </location>
</feature>
<keyword evidence="8" id="KW-0084">Basement membrane</keyword>
<feature type="domain" description="Laminin IV type B" evidence="18">
    <location>
        <begin position="578"/>
        <end position="788"/>
    </location>
</feature>
<feature type="domain" description="Laminin EGF-like" evidence="17">
    <location>
        <begin position="374"/>
        <end position="436"/>
    </location>
</feature>
<feature type="disulfide bond" evidence="15">
    <location>
        <begin position="1022"/>
        <end position="1031"/>
    </location>
</feature>
<dbReference type="SMART" id="SM00181">
    <property type="entry name" value="EGF"/>
    <property type="match status" value="8"/>
</dbReference>
<dbReference type="Pfam" id="PF00055">
    <property type="entry name" value="Laminin_N"/>
    <property type="match status" value="1"/>
</dbReference>
<feature type="disulfide bond" evidence="15">
    <location>
        <begin position="815"/>
        <end position="824"/>
    </location>
</feature>
<feature type="coiled-coil region" evidence="16">
    <location>
        <begin position="1452"/>
        <end position="1486"/>
    </location>
</feature>
<evidence type="ECO:0000256" key="16">
    <source>
        <dbReference type="SAM" id="Coils"/>
    </source>
</evidence>
<feature type="disulfide bond" evidence="15">
    <location>
        <begin position="467"/>
        <end position="476"/>
    </location>
</feature>
<dbReference type="PROSITE" id="PS01248">
    <property type="entry name" value="EGF_LAM_1"/>
    <property type="match status" value="5"/>
</dbReference>
<dbReference type="PROSITE" id="PS51117">
    <property type="entry name" value="LAMININ_NTER"/>
    <property type="match status" value="1"/>
</dbReference>
<dbReference type="Gene3D" id="2.10.25.10">
    <property type="entry name" value="Laminin"/>
    <property type="match status" value="10"/>
</dbReference>
<dbReference type="FunFam" id="2.10.25.10:FF:000090">
    <property type="entry name" value="laminin subunit alpha"/>
    <property type="match status" value="1"/>
</dbReference>
<feature type="disulfide bond" evidence="15">
    <location>
        <begin position="1157"/>
        <end position="1169"/>
    </location>
</feature>
<feature type="domain" description="Laminin EGF-like" evidence="17">
    <location>
        <begin position="794"/>
        <end position="841"/>
    </location>
</feature>
<evidence type="ECO:0000313" key="21">
    <source>
        <dbReference type="WBParaSite" id="jg3880"/>
    </source>
</evidence>